<feature type="region of interest" description="Disordered" evidence="1">
    <location>
        <begin position="200"/>
        <end position="222"/>
    </location>
</feature>
<proteinExistence type="predicted"/>
<organism evidence="2">
    <name type="scientific">Panicum hallii</name>
    <dbReference type="NCBI Taxonomy" id="206008"/>
    <lineage>
        <taxon>Eukaryota</taxon>
        <taxon>Viridiplantae</taxon>
        <taxon>Streptophyta</taxon>
        <taxon>Embryophyta</taxon>
        <taxon>Tracheophyta</taxon>
        <taxon>Spermatophyta</taxon>
        <taxon>Magnoliopsida</taxon>
        <taxon>Liliopsida</taxon>
        <taxon>Poales</taxon>
        <taxon>Poaceae</taxon>
        <taxon>PACMAD clade</taxon>
        <taxon>Panicoideae</taxon>
        <taxon>Panicodae</taxon>
        <taxon>Paniceae</taxon>
        <taxon>Panicinae</taxon>
        <taxon>Panicum</taxon>
        <taxon>Panicum sect. Panicum</taxon>
    </lineage>
</organism>
<dbReference type="AlphaFoldDB" id="A0A2T8I265"/>
<sequence length="237" mass="26539">MASSTILVCAEGFGSFLGVVVARTVSPSERGKELQVRFYREAQVESSDPNQIPFTQIEAGGVQRATRTCRRREQKFAAAEEIRPQTRRHRKSSVCRHQTPPTAWMLNCPTRRRGSCVSDTNCRIPWPPTMSRRREQAQSIEQGRYLGKGKNPDPFLFWSLFTSKLHGMGIHTPEADTGRIPFQTFLVSAAPRVTAAQLERPCPPFLPGTRTDGARRNASPAARPHFPWKIQGAVGRV</sequence>
<gene>
    <name evidence="2" type="ORF">PAHAL_9G226700</name>
</gene>
<dbReference type="Proteomes" id="UP000243499">
    <property type="component" value="Chromosome 9"/>
</dbReference>
<reference evidence="2" key="1">
    <citation type="submission" date="2018-04" db="EMBL/GenBank/DDBJ databases">
        <title>WGS assembly of Panicum hallii.</title>
        <authorList>
            <person name="Lovell J."/>
            <person name="Jenkins J."/>
            <person name="Lowry D."/>
            <person name="Mamidi S."/>
            <person name="Sreedasyam A."/>
            <person name="Weng X."/>
            <person name="Barry K."/>
            <person name="Bonette J."/>
            <person name="Campitelli B."/>
            <person name="Daum C."/>
            <person name="Gordon S."/>
            <person name="Gould B."/>
            <person name="Lipzen A."/>
            <person name="Macqueen A."/>
            <person name="Palacio-Mejia J."/>
            <person name="Plott C."/>
            <person name="Shakirov E."/>
            <person name="Shu S."/>
            <person name="Yoshinaga Y."/>
            <person name="Zane M."/>
            <person name="Rokhsar D."/>
            <person name="Grimwood J."/>
            <person name="Schmutz J."/>
            <person name="Juenger T."/>
        </authorList>
    </citation>
    <scope>NUCLEOTIDE SEQUENCE [LARGE SCALE GENOMIC DNA]</scope>
    <source>
        <strain evidence="2">FIL2</strain>
    </source>
</reference>
<dbReference type="EMBL" id="CM008054">
    <property type="protein sequence ID" value="PVH31767.1"/>
    <property type="molecule type" value="Genomic_DNA"/>
</dbReference>
<evidence type="ECO:0000313" key="2">
    <source>
        <dbReference type="EMBL" id="PVH31767.1"/>
    </source>
</evidence>
<protein>
    <submittedName>
        <fullName evidence="2">Uncharacterized protein</fullName>
    </submittedName>
</protein>
<evidence type="ECO:0000256" key="1">
    <source>
        <dbReference type="SAM" id="MobiDB-lite"/>
    </source>
</evidence>
<accession>A0A2T8I265</accession>
<dbReference type="Gramene" id="PVH31767">
    <property type="protein sequence ID" value="PVH31767"/>
    <property type="gene ID" value="PAHAL_9G226700"/>
</dbReference>
<name>A0A2T8I265_9POAL</name>